<comment type="caution">
    <text evidence="1">The sequence shown here is derived from an EMBL/GenBank/DDBJ whole genome shotgun (WGS) entry which is preliminary data.</text>
</comment>
<protein>
    <recommendedName>
        <fullName evidence="3">F-box domain-containing protein</fullName>
    </recommendedName>
</protein>
<gene>
    <name evidence="1" type="ORF">CPLU01_06292</name>
</gene>
<accession>A0A8H6KJN3</accession>
<evidence type="ECO:0008006" key="3">
    <source>
        <dbReference type="Google" id="ProtNLM"/>
    </source>
</evidence>
<name>A0A8H6KJN3_9PEZI</name>
<dbReference type="InterPro" id="IPR032675">
    <property type="entry name" value="LRR_dom_sf"/>
</dbReference>
<evidence type="ECO:0000313" key="2">
    <source>
        <dbReference type="Proteomes" id="UP000654918"/>
    </source>
</evidence>
<proteinExistence type="predicted"/>
<reference evidence="1" key="1">
    <citation type="journal article" date="2020" name="Phytopathology">
        <title>Genome Sequence Resources of Colletotrichum truncatum, C. plurivorum, C. musicola, and C. sojae: Four Species Pathogenic to Soybean (Glycine max).</title>
        <authorList>
            <person name="Rogerio F."/>
            <person name="Boufleur T.R."/>
            <person name="Ciampi-Guillardi M."/>
            <person name="Sukno S.A."/>
            <person name="Thon M.R."/>
            <person name="Massola Junior N.S."/>
            <person name="Baroncelli R."/>
        </authorList>
    </citation>
    <scope>NUCLEOTIDE SEQUENCE</scope>
    <source>
        <strain evidence="1">LFN00145</strain>
    </source>
</reference>
<sequence length="474" mass="53668">MARLTDCPPEVLLEICKKLALSLQQDEDGYLPPSSCPETPDPLVCRAAIARLMQTCRKLHDVAGCLLYSGHYRVGHPSESLVFLKKIDDRARPQESRAELVRHADLHTNLYRNSPAEIEWSSEQELSLTDVAWISETAAGLGISLPADWTHKRGETDDERWDRLVELANQLLVQRMATVTSLDLEFSRNWSFELLHEWAGQQRRGIADLLTNLRWLQIRLRSAEAAGFKSHKLILDSAPNLSTLEVHDTLSYTVPAGCRLASLRKLKFVDCSTDCDSMKDVLLAAPHKDPLLAPQMLCDLLRNDYARANPVPGDPKTKKLELPNLQRQLRTLVLDFHTDDRLYEWETREVVANLRDFPELRRLRIDTHSFTSRANGGNNLLINNLSTMIPEGLEALEITSVGRFCLEELTRTGLTAIGALRWKGRFPKLARIELADCELGDQYARQAFVNNLKGVFEWSGAPTIVVNGRIQRHE</sequence>
<organism evidence="1 2">
    <name type="scientific">Colletotrichum plurivorum</name>
    <dbReference type="NCBI Taxonomy" id="2175906"/>
    <lineage>
        <taxon>Eukaryota</taxon>
        <taxon>Fungi</taxon>
        <taxon>Dikarya</taxon>
        <taxon>Ascomycota</taxon>
        <taxon>Pezizomycotina</taxon>
        <taxon>Sordariomycetes</taxon>
        <taxon>Hypocreomycetidae</taxon>
        <taxon>Glomerellales</taxon>
        <taxon>Glomerellaceae</taxon>
        <taxon>Colletotrichum</taxon>
        <taxon>Colletotrichum orchidearum species complex</taxon>
    </lineage>
</organism>
<dbReference type="SUPFAM" id="SSF52047">
    <property type="entry name" value="RNI-like"/>
    <property type="match status" value="1"/>
</dbReference>
<dbReference type="EMBL" id="WIGO01000072">
    <property type="protein sequence ID" value="KAF6832193.1"/>
    <property type="molecule type" value="Genomic_DNA"/>
</dbReference>
<dbReference type="AlphaFoldDB" id="A0A8H6KJN3"/>
<dbReference type="Proteomes" id="UP000654918">
    <property type="component" value="Unassembled WGS sequence"/>
</dbReference>
<dbReference type="Gene3D" id="3.80.10.10">
    <property type="entry name" value="Ribonuclease Inhibitor"/>
    <property type="match status" value="1"/>
</dbReference>
<evidence type="ECO:0000313" key="1">
    <source>
        <dbReference type="EMBL" id="KAF6832193.1"/>
    </source>
</evidence>
<keyword evidence="2" id="KW-1185">Reference proteome</keyword>